<accession>A0A3N2CTB2</accession>
<feature type="chain" id="PRO_5039471732" description="Subtilisin inhibitor-like" evidence="1">
    <location>
        <begin position="24"/>
        <end position="133"/>
    </location>
</feature>
<reference evidence="2 3" key="1">
    <citation type="submission" date="2018-11" db="EMBL/GenBank/DDBJ databases">
        <title>Sequencing the genomes of 1000 actinobacteria strains.</title>
        <authorList>
            <person name="Klenk H.-P."/>
        </authorList>
    </citation>
    <scope>NUCLEOTIDE SEQUENCE [LARGE SCALE GENOMIC DNA]</scope>
    <source>
        <strain evidence="2 3">DSM 12652</strain>
    </source>
</reference>
<protein>
    <recommendedName>
        <fullName evidence="4">Subtilisin inhibitor-like</fullName>
    </recommendedName>
</protein>
<evidence type="ECO:0008006" key="4">
    <source>
        <dbReference type="Google" id="ProtNLM"/>
    </source>
</evidence>
<sequence length="133" mass="14398">MWHITHRRSGSVAVMVLACLALGACGSKPRFSEAELTDMTRCVGGTVFPGRQADRHASYTRACESAYGKLRISEFEDDQARDAYLAGEVINPITGRKADYAFFVYGNGWAIACRSRTSQEKVADVTGGEAAPS</sequence>
<dbReference type="Proteomes" id="UP000281738">
    <property type="component" value="Unassembled WGS sequence"/>
</dbReference>
<dbReference type="EMBL" id="RKHO01000001">
    <property type="protein sequence ID" value="ROR90745.1"/>
    <property type="molecule type" value="Genomic_DNA"/>
</dbReference>
<dbReference type="RefSeq" id="WP_123389892.1">
    <property type="nucleotide sequence ID" value="NZ_RKHO01000001.1"/>
</dbReference>
<evidence type="ECO:0000313" key="3">
    <source>
        <dbReference type="Proteomes" id="UP000281738"/>
    </source>
</evidence>
<keyword evidence="1" id="KW-0732">Signal</keyword>
<proteinExistence type="predicted"/>
<dbReference type="PROSITE" id="PS51257">
    <property type="entry name" value="PROKAR_LIPOPROTEIN"/>
    <property type="match status" value="1"/>
</dbReference>
<dbReference type="OrthoDB" id="9825901at2"/>
<evidence type="ECO:0000313" key="2">
    <source>
        <dbReference type="EMBL" id="ROR90745.1"/>
    </source>
</evidence>
<gene>
    <name evidence="2" type="ORF">EDD33_1593</name>
</gene>
<dbReference type="AlphaFoldDB" id="A0A3N2CTB2"/>
<keyword evidence="3" id="KW-1185">Reference proteome</keyword>
<evidence type="ECO:0000256" key="1">
    <source>
        <dbReference type="SAM" id="SignalP"/>
    </source>
</evidence>
<organism evidence="2 3">
    <name type="scientific">Nocardioides aurantiacus</name>
    <dbReference type="NCBI Taxonomy" id="86796"/>
    <lineage>
        <taxon>Bacteria</taxon>
        <taxon>Bacillati</taxon>
        <taxon>Actinomycetota</taxon>
        <taxon>Actinomycetes</taxon>
        <taxon>Propionibacteriales</taxon>
        <taxon>Nocardioidaceae</taxon>
        <taxon>Nocardioides</taxon>
    </lineage>
</organism>
<name>A0A3N2CTB2_9ACTN</name>
<feature type="signal peptide" evidence="1">
    <location>
        <begin position="1"/>
        <end position="23"/>
    </location>
</feature>
<comment type="caution">
    <text evidence="2">The sequence shown here is derived from an EMBL/GenBank/DDBJ whole genome shotgun (WGS) entry which is preliminary data.</text>
</comment>